<accession>A0A315VCD2</accession>
<dbReference type="AlphaFoldDB" id="A0A315VCD2"/>
<keyword evidence="3" id="KW-0433">Leucine-rich repeat</keyword>
<evidence type="ECO:0000256" key="2">
    <source>
        <dbReference type="ARBA" id="ARBA00022490"/>
    </source>
</evidence>
<dbReference type="Gene3D" id="3.40.50.300">
    <property type="entry name" value="P-loop containing nucleotide triphosphate hydrolases"/>
    <property type="match status" value="1"/>
</dbReference>
<organism evidence="9 10">
    <name type="scientific">Gambusia affinis</name>
    <name type="common">Western mosquitofish</name>
    <name type="synonym">Heterandria affinis</name>
    <dbReference type="NCBI Taxonomy" id="33528"/>
    <lineage>
        <taxon>Eukaryota</taxon>
        <taxon>Metazoa</taxon>
        <taxon>Chordata</taxon>
        <taxon>Craniata</taxon>
        <taxon>Vertebrata</taxon>
        <taxon>Euteleostomi</taxon>
        <taxon>Actinopterygii</taxon>
        <taxon>Neopterygii</taxon>
        <taxon>Teleostei</taxon>
        <taxon>Neoteleostei</taxon>
        <taxon>Acanthomorphata</taxon>
        <taxon>Ovalentaria</taxon>
        <taxon>Atherinomorphae</taxon>
        <taxon>Cyprinodontiformes</taxon>
        <taxon>Poeciliidae</taxon>
        <taxon>Poeciliinae</taxon>
        <taxon>Gambusia</taxon>
    </lineage>
</organism>
<feature type="compositionally biased region" description="Basic and acidic residues" evidence="7">
    <location>
        <begin position="32"/>
        <end position="43"/>
    </location>
</feature>
<evidence type="ECO:0000256" key="6">
    <source>
        <dbReference type="ARBA" id="ARBA00022840"/>
    </source>
</evidence>
<keyword evidence="10" id="KW-1185">Reference proteome</keyword>
<dbReference type="InterPro" id="IPR029495">
    <property type="entry name" value="NACHT-assoc"/>
</dbReference>
<sequence>MDSENNQSTGSDVESENETYERPPSSYGSMKSECDDMEKRSDKEEEGGGGISEVVCFAAPDPPAPPVVGSQMGHSRYTETLCTEATEQTRPPGGMVIDAGSEELDDLEDAELDDDDELLTTCSPEPPEPLEMEGLPQEDESSQPGKLDPELDMPYIFKSIQEVISRLNKDEMFKFKIWFKKWEPLPVLQEVLDGDVLDFVDKIIELFGLDKALSQTISTLERLEKTEEINELNTKCAKAIFRFYLKEYLFRKSQITHEGVPQPGKQQFLNAVYVAPQISIRGFGGVDPSHEILAQTPKPIQVPSEDSFVALNDLFRLKKEDGSPVKTVVTTGIPGVGMSVSVAKFCLDWSEEKANRDIQYVLKLSFRDLRYFRHKEYEKEGISMQEILEYCHAPIKGLKILQEENAKYIIIMDCYDCYEAPLDFQNAPVVTDNDAKAHISTLIVNLIRGNLLPNARLWILGRRAAITEIPSKFVDVVAELQGFSDEMKDQYLTQRFTDPQLAAKIVRHYKRVPIIQILARQPFFTWIVAKIFKSCFKQGNYGSNKPRVTPLLIHFIIIQTNRMLKFYFRKKDNEKWTDDEVNLLRMLGKMSFKMLEKNTNVFTEEDVKDVSLELNEVVVFSGLCTELIPTAISGKRTFCFSHYTIQEFMAALYVFLAFYLDSKNVLESGFLPRVLLYKYNGKSAAGLVQCAVSRTLGSKLGHYDMFLRYLCGMFSPHCYNNLLQGFLYSHGMPKVEGLKEVEQLLEQTIQTAPEERKRNLYECLREMTQEDE</sequence>
<evidence type="ECO:0000313" key="9">
    <source>
        <dbReference type="EMBL" id="PWA20476.1"/>
    </source>
</evidence>
<dbReference type="Pfam" id="PF17776">
    <property type="entry name" value="NLRC4_HD2"/>
    <property type="match status" value="1"/>
</dbReference>
<feature type="region of interest" description="Disordered" evidence="7">
    <location>
        <begin position="1"/>
        <end position="72"/>
    </location>
</feature>
<dbReference type="Pfam" id="PF05729">
    <property type="entry name" value="NACHT"/>
    <property type="match status" value="1"/>
</dbReference>
<dbReference type="Pfam" id="PF17779">
    <property type="entry name" value="WHD_NOD2"/>
    <property type="match status" value="1"/>
</dbReference>
<comment type="caution">
    <text evidence="9">The sequence shown here is derived from an EMBL/GenBank/DDBJ whole genome shotgun (WGS) entry which is preliminary data.</text>
</comment>
<evidence type="ECO:0000313" key="10">
    <source>
        <dbReference type="Proteomes" id="UP000250572"/>
    </source>
</evidence>
<dbReference type="Proteomes" id="UP000250572">
    <property type="component" value="Unassembled WGS sequence"/>
</dbReference>
<dbReference type="OMA" id="YGSMKSE"/>
<keyword evidence="5" id="KW-0547">Nucleotide-binding</keyword>
<dbReference type="GO" id="GO:0005524">
    <property type="term" value="F:ATP binding"/>
    <property type="evidence" value="ECO:0007669"/>
    <property type="project" value="UniProtKB-KW"/>
</dbReference>
<protein>
    <recommendedName>
        <fullName evidence="8">FISNA domain-containing protein</fullName>
    </recommendedName>
</protein>
<gene>
    <name evidence="9" type="ORF">CCH79_00003725</name>
</gene>
<evidence type="ECO:0000256" key="5">
    <source>
        <dbReference type="ARBA" id="ARBA00022741"/>
    </source>
</evidence>
<dbReference type="SMART" id="SM01288">
    <property type="entry name" value="FISNA"/>
    <property type="match status" value="1"/>
</dbReference>
<name>A0A315VCD2_GAMAF</name>
<comment type="subcellular location">
    <subcellularLocation>
        <location evidence="1">Cytoplasm</location>
    </subcellularLocation>
</comment>
<feature type="region of interest" description="Disordered" evidence="7">
    <location>
        <begin position="117"/>
        <end position="148"/>
    </location>
</feature>
<keyword evidence="2" id="KW-0963">Cytoplasm</keyword>
<reference evidence="9 10" key="1">
    <citation type="journal article" date="2018" name="G3 (Bethesda)">
        <title>A High-Quality Reference Genome for the Invasive Mosquitofish Gambusia affinis Using a Chicago Library.</title>
        <authorList>
            <person name="Hoffberg S.L."/>
            <person name="Troendle N.J."/>
            <person name="Glenn T.C."/>
            <person name="Mahmud O."/>
            <person name="Louha S."/>
            <person name="Chalopin D."/>
            <person name="Bennetzen J.L."/>
            <person name="Mauricio R."/>
        </authorList>
    </citation>
    <scope>NUCLEOTIDE SEQUENCE [LARGE SCALE GENOMIC DNA]</scope>
    <source>
        <strain evidence="9">NE01/NJP1002.9</strain>
        <tissue evidence="9">Muscle</tissue>
    </source>
</reference>
<dbReference type="EMBL" id="NHOQ01001971">
    <property type="protein sequence ID" value="PWA20476.1"/>
    <property type="molecule type" value="Genomic_DNA"/>
</dbReference>
<dbReference type="InterPro" id="IPR041075">
    <property type="entry name" value="NOD1/2_WH"/>
</dbReference>
<feature type="domain" description="FISNA" evidence="8">
    <location>
        <begin position="244"/>
        <end position="316"/>
    </location>
</feature>
<feature type="compositionally biased region" description="Acidic residues" evidence="7">
    <location>
        <begin position="128"/>
        <end position="141"/>
    </location>
</feature>
<dbReference type="Pfam" id="PF14484">
    <property type="entry name" value="FISNA"/>
    <property type="match status" value="1"/>
</dbReference>
<evidence type="ECO:0000256" key="3">
    <source>
        <dbReference type="ARBA" id="ARBA00022614"/>
    </source>
</evidence>
<dbReference type="GO" id="GO:0005737">
    <property type="term" value="C:cytoplasm"/>
    <property type="evidence" value="ECO:0007669"/>
    <property type="project" value="UniProtKB-SubCell"/>
</dbReference>
<proteinExistence type="predicted"/>
<dbReference type="PANTHER" id="PTHR24106">
    <property type="entry name" value="NACHT, LRR AND CARD DOMAINS-CONTAINING"/>
    <property type="match status" value="1"/>
</dbReference>
<evidence type="ECO:0000256" key="7">
    <source>
        <dbReference type="SAM" id="MobiDB-lite"/>
    </source>
</evidence>
<evidence type="ECO:0000256" key="4">
    <source>
        <dbReference type="ARBA" id="ARBA00022737"/>
    </source>
</evidence>
<keyword evidence="6" id="KW-0067">ATP-binding</keyword>
<feature type="compositionally biased region" description="Polar residues" evidence="7">
    <location>
        <begin position="1"/>
        <end position="12"/>
    </location>
</feature>
<keyword evidence="4" id="KW-0677">Repeat</keyword>
<evidence type="ECO:0000259" key="8">
    <source>
        <dbReference type="SMART" id="SM01288"/>
    </source>
</evidence>
<evidence type="ECO:0000256" key="1">
    <source>
        <dbReference type="ARBA" id="ARBA00004496"/>
    </source>
</evidence>
<dbReference type="InterPro" id="IPR041267">
    <property type="entry name" value="NLRP_HD2"/>
</dbReference>
<dbReference type="InterPro" id="IPR051261">
    <property type="entry name" value="NLR"/>
</dbReference>
<dbReference type="InterPro" id="IPR007111">
    <property type="entry name" value="NACHT_NTPase"/>
</dbReference>
<dbReference type="InterPro" id="IPR027417">
    <property type="entry name" value="P-loop_NTPase"/>
</dbReference>
<dbReference type="STRING" id="33528.ENSGAFP00000013046"/>